<gene>
    <name evidence="2" type="ORF">Sipo8835_43675</name>
</gene>
<reference evidence="2 3" key="1">
    <citation type="submission" date="2019-03" db="EMBL/GenBank/DDBJ databases">
        <title>Comparative genomic analyses of the sweetpotato soil rot pathogen, Streptomyces ipomoeae.</title>
        <authorList>
            <person name="Ruschel Soares N."/>
            <person name="Badger J.H."/>
            <person name="Huguet-Tapia J.C."/>
            <person name="Clark C.A."/>
            <person name="Pettis G.S."/>
        </authorList>
    </citation>
    <scope>NUCLEOTIDE SEQUENCE [LARGE SCALE GENOMIC DNA]</scope>
    <source>
        <strain evidence="2 3">88-35</strain>
    </source>
</reference>
<sequence length="96" mass="9967">LLLHAAAATPQPAWDRAGVPSLTVLPAGSRPAEGAVVDSDGVLLPWLTAHRAATLALRPDAYVYAAAPTGDRLPPPPARFRTGIAYDRPAPPRLTG</sequence>
<dbReference type="AlphaFoldDB" id="A0AAE9AVV7"/>
<accession>A0AAE9AVV7</accession>
<dbReference type="Proteomes" id="UP000318720">
    <property type="component" value="Unassembled WGS sequence"/>
</dbReference>
<feature type="non-terminal residue" evidence="2">
    <location>
        <position position="1"/>
    </location>
</feature>
<proteinExistence type="predicted"/>
<feature type="region of interest" description="Disordered" evidence="1">
    <location>
        <begin position="74"/>
        <end position="96"/>
    </location>
</feature>
<dbReference type="EMBL" id="SPAZ01000356">
    <property type="protein sequence ID" value="TQE16291.1"/>
    <property type="molecule type" value="Genomic_DNA"/>
</dbReference>
<comment type="caution">
    <text evidence="2">The sequence shown here is derived from an EMBL/GenBank/DDBJ whole genome shotgun (WGS) entry which is preliminary data.</text>
</comment>
<evidence type="ECO:0000313" key="2">
    <source>
        <dbReference type="EMBL" id="TQE16291.1"/>
    </source>
</evidence>
<organism evidence="2 3">
    <name type="scientific">Streptomyces ipomoeae</name>
    <dbReference type="NCBI Taxonomy" id="103232"/>
    <lineage>
        <taxon>Bacteria</taxon>
        <taxon>Bacillati</taxon>
        <taxon>Actinomycetota</taxon>
        <taxon>Actinomycetes</taxon>
        <taxon>Kitasatosporales</taxon>
        <taxon>Streptomycetaceae</taxon>
        <taxon>Streptomyces</taxon>
    </lineage>
</organism>
<evidence type="ECO:0000256" key="1">
    <source>
        <dbReference type="SAM" id="MobiDB-lite"/>
    </source>
</evidence>
<name>A0AAE9AVV7_9ACTN</name>
<evidence type="ECO:0000313" key="3">
    <source>
        <dbReference type="Proteomes" id="UP000318720"/>
    </source>
</evidence>
<protein>
    <submittedName>
        <fullName evidence="2">Uncharacterized protein</fullName>
    </submittedName>
</protein>